<reference evidence="2" key="1">
    <citation type="submission" date="2021-01" db="EMBL/GenBank/DDBJ databases">
        <authorList>
            <consortium name="Genoscope - CEA"/>
            <person name="William W."/>
        </authorList>
    </citation>
    <scope>NUCLEOTIDE SEQUENCE</scope>
</reference>
<proteinExistence type="predicted"/>
<evidence type="ECO:0000313" key="3">
    <source>
        <dbReference type="Proteomes" id="UP000692954"/>
    </source>
</evidence>
<feature type="region of interest" description="Disordered" evidence="1">
    <location>
        <begin position="1"/>
        <end position="20"/>
    </location>
</feature>
<dbReference type="EMBL" id="CAJJDN010000393">
    <property type="protein sequence ID" value="CAD8131165.1"/>
    <property type="molecule type" value="Genomic_DNA"/>
</dbReference>
<gene>
    <name evidence="2" type="ORF">PSON_ATCC_30995.1.T3930004</name>
</gene>
<organism evidence="2 3">
    <name type="scientific">Paramecium sonneborni</name>
    <dbReference type="NCBI Taxonomy" id="65129"/>
    <lineage>
        <taxon>Eukaryota</taxon>
        <taxon>Sar</taxon>
        <taxon>Alveolata</taxon>
        <taxon>Ciliophora</taxon>
        <taxon>Intramacronucleata</taxon>
        <taxon>Oligohymenophorea</taxon>
        <taxon>Peniculida</taxon>
        <taxon>Parameciidae</taxon>
        <taxon>Paramecium</taxon>
    </lineage>
</organism>
<protein>
    <submittedName>
        <fullName evidence="2">Uncharacterized protein</fullName>
    </submittedName>
</protein>
<keyword evidence="3" id="KW-1185">Reference proteome</keyword>
<comment type="caution">
    <text evidence="2">The sequence shown here is derived from an EMBL/GenBank/DDBJ whole genome shotgun (WGS) entry which is preliminary data.</text>
</comment>
<evidence type="ECO:0000313" key="2">
    <source>
        <dbReference type="EMBL" id="CAD8131165.1"/>
    </source>
</evidence>
<dbReference type="Proteomes" id="UP000692954">
    <property type="component" value="Unassembled WGS sequence"/>
</dbReference>
<evidence type="ECO:0000256" key="1">
    <source>
        <dbReference type="SAM" id="MobiDB-lite"/>
    </source>
</evidence>
<name>A0A8S1RW48_9CILI</name>
<accession>A0A8S1RW48</accession>
<dbReference type="AlphaFoldDB" id="A0A8S1RW48"/>
<sequence>MIAQNSTSHRMSQGKLSSYTSQTSRTNAKCIEAPLFCKQIQKKKIISQKFQI</sequence>